<evidence type="ECO:0000313" key="3">
    <source>
        <dbReference type="EMBL" id="EKD66651.1"/>
    </source>
</evidence>
<feature type="region of interest" description="Disordered" evidence="1">
    <location>
        <begin position="1"/>
        <end position="22"/>
    </location>
</feature>
<dbReference type="EMBL" id="AMFJ01021612">
    <property type="protein sequence ID" value="EKD66651.1"/>
    <property type="molecule type" value="Genomic_DNA"/>
</dbReference>
<organism evidence="3">
    <name type="scientific">uncultured bacterium</name>
    <name type="common">gcode 4</name>
    <dbReference type="NCBI Taxonomy" id="1234023"/>
    <lineage>
        <taxon>Bacteria</taxon>
        <taxon>environmental samples</taxon>
    </lineage>
</organism>
<sequence>MSEKPKQMEALPWNGDKTPLSQEKLPEQNTDLKFRMELELFKWWINDEIFLNNYLKNFYWLNLNSLSPEVKVRFIEEIKIMFEELKWFNVWMVKDLREIRESMSMWIENWKDDNYYRSMMIWNKLQNRITILQEFLKTTRAETFEFKWNNITKESYSELENWMNNLDKNNGLKVFENLFNNRYSRSYGLEEKKMNFGWINIKQIVIDEFKKANKPFDKEISEQYEKIYFDFWLNKKIYDQWNKILNQNKNRKQKWFWFGFNSLWYKDLENKYSEKLLDVDKMWMADLVILMRVLFWVIPVTWDIVWWLDDWKQARSWINFDGSIQGIPENISMYCMAWLQLSVVGWRFATIAKWPKYAKIMFKLWKTIDRLSKIWDIQKLAKNEKVIQMFEVMKWFIPKAWELLERIKIWSKVWREKVTLKVNEKFPKTISVLKWNKKIWIPKITPEEILKAEKIHSKIDIYFKETCQELKIKIDPNDYANIYQDILLISKLEESTMRYNINKYMMIYIINPNISLSKIITLNNISPILFLTEYLIWLRDPKFWEIISKINVKTFYFLIQNYSLNNFEKYQPKDFEKLISLYEKYWDWIYNIIVFSMSFDWLIGHKLELAEIAIKKRLNSNLLEKLYQTYVDVDYDLLEKSWFFDLNKVIFDETKSKEETERVINNFYALFEKIDIEPRQISSRDPWRNIYTDMKNPLFERFSDLLNFPEKFNSKTWLEFIKKLPSQEKQKAMQIWREKLKIQLDIIATFPTEVKKSAEKFDYINWKPEEVISILINEFSPNLKELSIEQRQQVIAWIEKYVNKKFMVHKYANDPKYINNPKQLIADSCNTDISKLKWDVTMEINWANFTFYVHDVDDYKLLESYWNEELAKIASSSWWFASPHSNIPELAWTISVANWKKEWRAYAIEAQLHETKHIDNQIIMPDHLNPDNLSRAKDEIIAYLTDGRSIEEIRYTLFRTWDTALYDYYEGYKPHPEQIKLYINQNLPDLTHVKSKEYNDLRKLYEEELNSAINIAHKIKEANIPNYIDILAITPVREWWRLEKIYLQPNNLNEVEKIQQVLKMIFEKTSETYYALRADTKNIWWYKLEWIVFEAVPALSIGGIGIISMNLFMEYIWEKYLDWRKDYKDNKKVFFQKTQELVKKENIEKFLSQKENIK</sequence>
<comment type="caution">
    <text evidence="3">The sequence shown here is derived from an EMBL/GenBank/DDBJ whole genome shotgun (WGS) entry which is preliminary data.</text>
</comment>
<keyword evidence="2" id="KW-1133">Transmembrane helix</keyword>
<proteinExistence type="predicted"/>
<dbReference type="AlphaFoldDB" id="K2AY34"/>
<protein>
    <submittedName>
        <fullName evidence="3">Uncharacterized protein</fullName>
    </submittedName>
</protein>
<evidence type="ECO:0000256" key="2">
    <source>
        <dbReference type="SAM" id="Phobius"/>
    </source>
</evidence>
<keyword evidence="2" id="KW-0812">Transmembrane</keyword>
<feature type="transmembrane region" description="Helical" evidence="2">
    <location>
        <begin position="1091"/>
        <end position="1113"/>
    </location>
</feature>
<name>K2AY34_9BACT</name>
<keyword evidence="2" id="KW-0472">Membrane</keyword>
<evidence type="ECO:0000256" key="1">
    <source>
        <dbReference type="SAM" id="MobiDB-lite"/>
    </source>
</evidence>
<accession>K2AY34</accession>
<reference evidence="3" key="1">
    <citation type="journal article" date="2012" name="Science">
        <title>Fermentation, hydrogen, and sulfur metabolism in multiple uncultivated bacterial phyla.</title>
        <authorList>
            <person name="Wrighton K.C."/>
            <person name="Thomas B.C."/>
            <person name="Sharon I."/>
            <person name="Miller C.S."/>
            <person name="Castelle C.J."/>
            <person name="VerBerkmoes N.C."/>
            <person name="Wilkins M.J."/>
            <person name="Hettich R.L."/>
            <person name="Lipton M.S."/>
            <person name="Williams K.H."/>
            <person name="Long P.E."/>
            <person name="Banfield J.F."/>
        </authorList>
    </citation>
    <scope>NUCLEOTIDE SEQUENCE [LARGE SCALE GENOMIC DNA]</scope>
</reference>
<gene>
    <name evidence="3" type="ORF">ACD_49C00026G0026</name>
</gene>